<evidence type="ECO:0000313" key="1">
    <source>
        <dbReference type="EMBL" id="TNN72497.1"/>
    </source>
</evidence>
<keyword evidence="2" id="KW-1185">Reference proteome</keyword>
<dbReference type="AlphaFoldDB" id="A0A4Z2I3E0"/>
<name>A0A4Z2I3E0_9TELE</name>
<dbReference type="Proteomes" id="UP000314294">
    <property type="component" value="Unassembled WGS sequence"/>
</dbReference>
<comment type="caution">
    <text evidence="1">The sequence shown here is derived from an EMBL/GenBank/DDBJ whole genome shotgun (WGS) entry which is preliminary data.</text>
</comment>
<accession>A0A4Z2I3E0</accession>
<organism evidence="1 2">
    <name type="scientific">Liparis tanakae</name>
    <name type="common">Tanaka's snailfish</name>
    <dbReference type="NCBI Taxonomy" id="230148"/>
    <lineage>
        <taxon>Eukaryota</taxon>
        <taxon>Metazoa</taxon>
        <taxon>Chordata</taxon>
        <taxon>Craniata</taxon>
        <taxon>Vertebrata</taxon>
        <taxon>Euteleostomi</taxon>
        <taxon>Actinopterygii</taxon>
        <taxon>Neopterygii</taxon>
        <taxon>Teleostei</taxon>
        <taxon>Neoteleostei</taxon>
        <taxon>Acanthomorphata</taxon>
        <taxon>Eupercaria</taxon>
        <taxon>Perciformes</taxon>
        <taxon>Cottioidei</taxon>
        <taxon>Cottales</taxon>
        <taxon>Liparidae</taxon>
        <taxon>Liparis</taxon>
    </lineage>
</organism>
<sequence length="171" mass="18895">MDCCGEKPLRRPLVSVRHLFVLQGNLRSDSQDQIRCGVAQLAHVVIEVAFPLQIHIVVYVPVQTEREKCDGVLKRTKKYSADHGRLPLQGAAACEQRVAALLALSGRLLLQRRGSPAHLRGLPFSSGGMTVMWILCAVRSSLVLSSGLRWTSEWPHSRTTRAHSCRPPLSA</sequence>
<protein>
    <submittedName>
        <fullName evidence="1">Uncharacterized protein</fullName>
    </submittedName>
</protein>
<gene>
    <name evidence="1" type="ORF">EYF80_017273</name>
</gene>
<evidence type="ECO:0000313" key="2">
    <source>
        <dbReference type="Proteomes" id="UP000314294"/>
    </source>
</evidence>
<reference evidence="1 2" key="1">
    <citation type="submission" date="2019-03" db="EMBL/GenBank/DDBJ databases">
        <title>First draft genome of Liparis tanakae, snailfish: a comprehensive survey of snailfish specific genes.</title>
        <authorList>
            <person name="Kim W."/>
            <person name="Song I."/>
            <person name="Jeong J.-H."/>
            <person name="Kim D."/>
            <person name="Kim S."/>
            <person name="Ryu S."/>
            <person name="Song J.Y."/>
            <person name="Lee S.K."/>
        </authorList>
    </citation>
    <scope>NUCLEOTIDE SEQUENCE [LARGE SCALE GENOMIC DNA]</scope>
    <source>
        <tissue evidence="1">Muscle</tissue>
    </source>
</reference>
<dbReference type="EMBL" id="SRLO01000136">
    <property type="protein sequence ID" value="TNN72497.1"/>
    <property type="molecule type" value="Genomic_DNA"/>
</dbReference>
<proteinExistence type="predicted"/>